<dbReference type="InterPro" id="IPR045851">
    <property type="entry name" value="AMP-bd_C_sf"/>
</dbReference>
<name>A0A212Q757_9PROT</name>
<sequence length="61" mass="6869">MVVLRPAASLTLEEMTQALVGRLVRFKLTRRLFIVDALPRDATTEVNNASLRSTFRDGFCT</sequence>
<dbReference type="Proteomes" id="UP000197065">
    <property type="component" value="Unassembled WGS sequence"/>
</dbReference>
<protein>
    <recommendedName>
        <fullName evidence="3">AMP-binding enzyme C-terminal domain-containing protein</fullName>
    </recommendedName>
</protein>
<evidence type="ECO:0000313" key="1">
    <source>
        <dbReference type="EMBL" id="SNB55130.1"/>
    </source>
</evidence>
<reference evidence="1 2" key="1">
    <citation type="submission" date="2017-06" db="EMBL/GenBank/DDBJ databases">
        <authorList>
            <person name="Kim H.J."/>
            <person name="Triplett B.A."/>
        </authorList>
    </citation>
    <scope>NUCLEOTIDE SEQUENCE [LARGE SCALE GENOMIC DNA]</scope>
    <source>
        <strain evidence="1 2">B29T1</strain>
    </source>
</reference>
<dbReference type="SUPFAM" id="SSF56801">
    <property type="entry name" value="Acetyl-CoA synthetase-like"/>
    <property type="match status" value="1"/>
</dbReference>
<dbReference type="EMBL" id="FYEH01000001">
    <property type="protein sequence ID" value="SNB55130.1"/>
    <property type="molecule type" value="Genomic_DNA"/>
</dbReference>
<keyword evidence="2" id="KW-1185">Reference proteome</keyword>
<evidence type="ECO:0000313" key="2">
    <source>
        <dbReference type="Proteomes" id="UP000197065"/>
    </source>
</evidence>
<evidence type="ECO:0008006" key="3">
    <source>
        <dbReference type="Google" id="ProtNLM"/>
    </source>
</evidence>
<dbReference type="AlphaFoldDB" id="A0A212Q757"/>
<accession>A0A212Q757</accession>
<organism evidence="1 2">
    <name type="scientific">Arboricoccus pini</name>
    <dbReference type="NCBI Taxonomy" id="1963835"/>
    <lineage>
        <taxon>Bacteria</taxon>
        <taxon>Pseudomonadati</taxon>
        <taxon>Pseudomonadota</taxon>
        <taxon>Alphaproteobacteria</taxon>
        <taxon>Geminicoccales</taxon>
        <taxon>Geminicoccaceae</taxon>
        <taxon>Arboricoccus</taxon>
    </lineage>
</organism>
<dbReference type="Gene3D" id="3.30.300.30">
    <property type="match status" value="1"/>
</dbReference>
<proteinExistence type="predicted"/>
<gene>
    <name evidence="1" type="ORF">SAMN07250955_101460</name>
</gene>